<protein>
    <submittedName>
        <fullName evidence="1">Uncharacterized protein</fullName>
    </submittedName>
</protein>
<dbReference type="Proteomes" id="UP000023152">
    <property type="component" value="Unassembled WGS sequence"/>
</dbReference>
<evidence type="ECO:0000313" key="1">
    <source>
        <dbReference type="EMBL" id="ETO26654.1"/>
    </source>
</evidence>
<keyword evidence="2" id="KW-1185">Reference proteome</keyword>
<name>X6NLP5_RETFI</name>
<evidence type="ECO:0000313" key="2">
    <source>
        <dbReference type="Proteomes" id="UP000023152"/>
    </source>
</evidence>
<gene>
    <name evidence="1" type="ORF">RFI_10484</name>
</gene>
<dbReference type="AlphaFoldDB" id="X6NLP5"/>
<dbReference type="EMBL" id="ASPP01007725">
    <property type="protein sequence ID" value="ETO26654.1"/>
    <property type="molecule type" value="Genomic_DNA"/>
</dbReference>
<reference evidence="1 2" key="1">
    <citation type="journal article" date="2013" name="Curr. Biol.">
        <title>The Genome of the Foraminiferan Reticulomyxa filosa.</title>
        <authorList>
            <person name="Glockner G."/>
            <person name="Hulsmann N."/>
            <person name="Schleicher M."/>
            <person name="Noegel A.A."/>
            <person name="Eichinger L."/>
            <person name="Gallinger C."/>
            <person name="Pawlowski J."/>
            <person name="Sierra R."/>
            <person name="Euteneuer U."/>
            <person name="Pillet L."/>
            <person name="Moustafa A."/>
            <person name="Platzer M."/>
            <person name="Groth M."/>
            <person name="Szafranski K."/>
            <person name="Schliwa M."/>
        </authorList>
    </citation>
    <scope>NUCLEOTIDE SEQUENCE [LARGE SCALE GENOMIC DNA]</scope>
</reference>
<organism evidence="1 2">
    <name type="scientific">Reticulomyxa filosa</name>
    <dbReference type="NCBI Taxonomy" id="46433"/>
    <lineage>
        <taxon>Eukaryota</taxon>
        <taxon>Sar</taxon>
        <taxon>Rhizaria</taxon>
        <taxon>Retaria</taxon>
        <taxon>Foraminifera</taxon>
        <taxon>Monothalamids</taxon>
        <taxon>Reticulomyxidae</taxon>
        <taxon>Reticulomyxa</taxon>
    </lineage>
</organism>
<accession>X6NLP5</accession>
<sequence>MVASNTKILRSGFYLFVWFLMSYFDFLQKIIDLLVGLKISNDQKQLHKKTINLNLQSAIQCCHYKKISYLNAASSYVADCFREQKKRFFLQVNNVCVIRPRILHLKFLIKPIEIISFQDYYNTISNFFPLIKDTEEKTSKHDIHHKREKKKENNYIFLSKSMVDLLCEKS</sequence>
<proteinExistence type="predicted"/>
<comment type="caution">
    <text evidence="1">The sequence shown here is derived from an EMBL/GenBank/DDBJ whole genome shotgun (WGS) entry which is preliminary data.</text>
</comment>